<accession>A0ABX1V9S9</accession>
<evidence type="ECO:0000313" key="3">
    <source>
        <dbReference type="Proteomes" id="UP000609651"/>
    </source>
</evidence>
<dbReference type="RefSeq" id="WP_171183850.1">
    <property type="nucleotide sequence ID" value="NZ_WTPX01000013.1"/>
</dbReference>
<organism evidence="2 3">
    <name type="scientific">Alienimonas chondri</name>
    <dbReference type="NCBI Taxonomy" id="2681879"/>
    <lineage>
        <taxon>Bacteria</taxon>
        <taxon>Pseudomonadati</taxon>
        <taxon>Planctomycetota</taxon>
        <taxon>Planctomycetia</taxon>
        <taxon>Planctomycetales</taxon>
        <taxon>Planctomycetaceae</taxon>
        <taxon>Alienimonas</taxon>
    </lineage>
</organism>
<protein>
    <submittedName>
        <fullName evidence="2">Uncharacterized protein</fullName>
    </submittedName>
</protein>
<name>A0ABX1V9S9_9PLAN</name>
<evidence type="ECO:0000313" key="2">
    <source>
        <dbReference type="EMBL" id="NNJ24652.1"/>
    </source>
</evidence>
<reference evidence="2 3" key="1">
    <citation type="journal article" date="2020" name="Syst. Appl. Microbiol.">
        <title>Alienimonas chondri sp. nov., a novel planctomycete isolated from the biofilm of the red alga Chondrus crispus.</title>
        <authorList>
            <person name="Vitorino I."/>
            <person name="Albuquerque L."/>
            <person name="Wiegand S."/>
            <person name="Kallscheuer N."/>
            <person name="da Costa M.S."/>
            <person name="Lobo-da-Cunha A."/>
            <person name="Jogler C."/>
            <person name="Lage O.M."/>
        </authorList>
    </citation>
    <scope>NUCLEOTIDE SEQUENCE [LARGE SCALE GENOMIC DNA]</scope>
    <source>
        <strain evidence="2 3">LzC2</strain>
    </source>
</reference>
<dbReference type="Proteomes" id="UP000609651">
    <property type="component" value="Unassembled WGS sequence"/>
</dbReference>
<evidence type="ECO:0000256" key="1">
    <source>
        <dbReference type="SAM" id="MobiDB-lite"/>
    </source>
</evidence>
<comment type="caution">
    <text evidence="2">The sequence shown here is derived from an EMBL/GenBank/DDBJ whole genome shotgun (WGS) entry which is preliminary data.</text>
</comment>
<feature type="compositionally biased region" description="Low complexity" evidence="1">
    <location>
        <begin position="8"/>
        <end position="24"/>
    </location>
</feature>
<feature type="region of interest" description="Disordered" evidence="1">
    <location>
        <begin position="1"/>
        <end position="26"/>
    </location>
</feature>
<proteinExistence type="predicted"/>
<dbReference type="EMBL" id="WTPX01000013">
    <property type="protein sequence ID" value="NNJ24652.1"/>
    <property type="molecule type" value="Genomic_DNA"/>
</dbReference>
<sequence length="58" mass="5680">MAVSVLSGQTAGQEAGPGEGAAATHDLPADVRRVVEAWPSLPPAIRAGVLAMVEASGG</sequence>
<gene>
    <name evidence="2" type="ORF">LzC2_07110</name>
</gene>
<keyword evidence="3" id="KW-1185">Reference proteome</keyword>